<dbReference type="PANTHER" id="PTHR44591">
    <property type="entry name" value="STRESS RESPONSE REGULATOR PROTEIN 1"/>
    <property type="match status" value="1"/>
</dbReference>
<dbReference type="RefSeq" id="WP_101880266.1">
    <property type="nucleotide sequence ID" value="NZ_NIHM01000029.1"/>
</dbReference>
<dbReference type="SMART" id="SM00448">
    <property type="entry name" value="REC"/>
    <property type="match status" value="1"/>
</dbReference>
<sequence>MKNVLIIEDSLTYREILCKALKDKGYKVKGVGSVKSALEEIKKDIYDFICADYNLPDDTGTALLQHELTKNIPICIMTASVDRHLFSMAKALGAVGCFDKAVFGFIDDLCNCIENQ</sequence>
<reference evidence="6 7" key="1">
    <citation type="journal article" date="2017" name="Genome Med.">
        <title>A novel Ruminococcus gnavus clade enriched in inflammatory bowel disease patients.</title>
        <authorList>
            <person name="Hall A.B."/>
            <person name="Yassour M."/>
            <person name="Sauk J."/>
            <person name="Garner A."/>
            <person name="Jiang X."/>
            <person name="Arthur T."/>
            <person name="Lagoudas G.K."/>
            <person name="Vatanen T."/>
            <person name="Fornelos N."/>
            <person name="Wilson R."/>
            <person name="Bertha M."/>
            <person name="Cohen M."/>
            <person name="Garber J."/>
            <person name="Khalili H."/>
            <person name="Gevers D."/>
            <person name="Ananthakrishnan A.N."/>
            <person name="Kugathasan S."/>
            <person name="Lander E.S."/>
            <person name="Blainey P."/>
            <person name="Vlamakis H."/>
            <person name="Xavier R.J."/>
            <person name="Huttenhower C."/>
        </authorList>
    </citation>
    <scope>NUCLEOTIDE SEQUENCE [LARGE SCALE GENOMIC DNA]</scope>
    <source>
        <strain evidence="6 7">RJX1118</strain>
    </source>
</reference>
<organism evidence="6 7">
    <name type="scientific">Mediterraneibacter gnavus</name>
    <name type="common">Ruminococcus gnavus</name>
    <dbReference type="NCBI Taxonomy" id="33038"/>
    <lineage>
        <taxon>Bacteria</taxon>
        <taxon>Bacillati</taxon>
        <taxon>Bacillota</taxon>
        <taxon>Clostridia</taxon>
        <taxon>Lachnospirales</taxon>
        <taxon>Lachnospiraceae</taxon>
        <taxon>Mediterraneibacter</taxon>
    </lineage>
</organism>
<name>A0A2N5NEJ6_MEDGN</name>
<dbReference type="Pfam" id="PF00072">
    <property type="entry name" value="Response_reg"/>
    <property type="match status" value="1"/>
</dbReference>
<evidence type="ECO:0000313" key="7">
    <source>
        <dbReference type="Proteomes" id="UP000234849"/>
    </source>
</evidence>
<evidence type="ECO:0000313" key="6">
    <source>
        <dbReference type="EMBL" id="PLT52586.1"/>
    </source>
</evidence>
<accession>A0A2N5NEJ6</accession>
<dbReference type="AlphaFoldDB" id="A0A2N5NEJ6"/>
<gene>
    <name evidence="6" type="ORF">CDL18_14330</name>
</gene>
<evidence type="ECO:0000256" key="1">
    <source>
        <dbReference type="ARBA" id="ARBA00018672"/>
    </source>
</evidence>
<evidence type="ECO:0000256" key="4">
    <source>
        <dbReference type="PROSITE-ProRule" id="PRU00169"/>
    </source>
</evidence>
<dbReference type="Proteomes" id="UP000234849">
    <property type="component" value="Unassembled WGS sequence"/>
</dbReference>
<dbReference type="PROSITE" id="PS50110">
    <property type="entry name" value="RESPONSE_REGULATORY"/>
    <property type="match status" value="1"/>
</dbReference>
<dbReference type="InterPro" id="IPR001789">
    <property type="entry name" value="Sig_transdc_resp-reg_receiver"/>
</dbReference>
<dbReference type="InterPro" id="IPR011006">
    <property type="entry name" value="CheY-like_superfamily"/>
</dbReference>
<feature type="domain" description="Response regulatory" evidence="5">
    <location>
        <begin position="3"/>
        <end position="115"/>
    </location>
</feature>
<dbReference type="InterPro" id="IPR050595">
    <property type="entry name" value="Bact_response_regulator"/>
</dbReference>
<dbReference type="CDD" id="cd00156">
    <property type="entry name" value="REC"/>
    <property type="match status" value="1"/>
</dbReference>
<protein>
    <recommendedName>
        <fullName evidence="1">Stage 0 sporulation protein A homolog</fullName>
    </recommendedName>
</protein>
<dbReference type="EMBL" id="NIHM01000029">
    <property type="protein sequence ID" value="PLT52586.1"/>
    <property type="molecule type" value="Genomic_DNA"/>
</dbReference>
<evidence type="ECO:0000256" key="2">
    <source>
        <dbReference type="ARBA" id="ARBA00022553"/>
    </source>
</evidence>
<keyword evidence="2 4" id="KW-0597">Phosphoprotein</keyword>
<evidence type="ECO:0000256" key="3">
    <source>
        <dbReference type="ARBA" id="ARBA00024867"/>
    </source>
</evidence>
<dbReference type="Gene3D" id="3.40.50.2300">
    <property type="match status" value="1"/>
</dbReference>
<dbReference type="GO" id="GO:0000160">
    <property type="term" value="P:phosphorelay signal transduction system"/>
    <property type="evidence" value="ECO:0007669"/>
    <property type="project" value="InterPro"/>
</dbReference>
<proteinExistence type="predicted"/>
<dbReference type="SUPFAM" id="SSF52172">
    <property type="entry name" value="CheY-like"/>
    <property type="match status" value="1"/>
</dbReference>
<comment type="caution">
    <text evidence="6">The sequence shown here is derived from an EMBL/GenBank/DDBJ whole genome shotgun (WGS) entry which is preliminary data.</text>
</comment>
<comment type="function">
    <text evidence="3">May play the central regulatory role in sporulation. It may be an element of the effector pathway responsible for the activation of sporulation genes in response to nutritional stress. Spo0A may act in concert with spo0H (a sigma factor) to control the expression of some genes that are critical to the sporulation process.</text>
</comment>
<dbReference type="PANTHER" id="PTHR44591:SF3">
    <property type="entry name" value="RESPONSE REGULATORY DOMAIN-CONTAINING PROTEIN"/>
    <property type="match status" value="1"/>
</dbReference>
<feature type="modified residue" description="4-aspartylphosphate" evidence="4">
    <location>
        <position position="52"/>
    </location>
</feature>
<evidence type="ECO:0000259" key="5">
    <source>
        <dbReference type="PROSITE" id="PS50110"/>
    </source>
</evidence>